<comment type="catalytic activity">
    <reaction evidence="10">
        <text>an acyl-CoA + a 1,2-diacyl-sn-glycerol = a triacyl-sn-glycerol + CoA</text>
        <dbReference type="Rhea" id="RHEA:10868"/>
        <dbReference type="ChEBI" id="CHEBI:17815"/>
        <dbReference type="ChEBI" id="CHEBI:57287"/>
        <dbReference type="ChEBI" id="CHEBI:58342"/>
        <dbReference type="ChEBI" id="CHEBI:64615"/>
        <dbReference type="EC" id="2.3.1.20"/>
    </reaction>
</comment>
<dbReference type="EC" id="2.3.1.20" evidence="4"/>
<dbReference type="InterPro" id="IPR004255">
    <property type="entry name" value="O-acyltransferase_WSD1_N"/>
</dbReference>
<evidence type="ECO:0000256" key="10">
    <source>
        <dbReference type="ARBA" id="ARBA00048109"/>
    </source>
</evidence>
<dbReference type="Gene3D" id="3.30.559.10">
    <property type="entry name" value="Chloramphenicol acetyltransferase-like domain"/>
    <property type="match status" value="1"/>
</dbReference>
<feature type="domain" description="O-acyltransferase WSD1 C-terminal" evidence="12">
    <location>
        <begin position="317"/>
        <end position="462"/>
    </location>
</feature>
<dbReference type="GO" id="GO:0019432">
    <property type="term" value="P:triglyceride biosynthetic process"/>
    <property type="evidence" value="ECO:0007669"/>
    <property type="project" value="UniProtKB-UniPathway"/>
</dbReference>
<dbReference type="GO" id="GO:0004144">
    <property type="term" value="F:diacylglycerol O-acyltransferase activity"/>
    <property type="evidence" value="ECO:0007669"/>
    <property type="project" value="UniProtKB-EC"/>
</dbReference>
<evidence type="ECO:0000256" key="1">
    <source>
        <dbReference type="ARBA" id="ARBA00004771"/>
    </source>
</evidence>
<dbReference type="GO" id="GO:0006071">
    <property type="term" value="P:glycerol metabolic process"/>
    <property type="evidence" value="ECO:0007669"/>
    <property type="project" value="UniProtKB-KW"/>
</dbReference>
<name>A0A3N0V8C2_9GAMM</name>
<dbReference type="InterPro" id="IPR009721">
    <property type="entry name" value="O-acyltransferase_WSD1_C"/>
</dbReference>
<reference evidence="13 14" key="1">
    <citation type="submission" date="2018-10" db="EMBL/GenBank/DDBJ databases">
        <authorList>
            <person name="Chen W.-M."/>
        </authorList>
    </citation>
    <scope>NUCLEOTIDE SEQUENCE [LARGE SCALE GENOMIC DNA]</scope>
    <source>
        <strain evidence="13 14">THS-13</strain>
    </source>
</reference>
<evidence type="ECO:0000256" key="8">
    <source>
        <dbReference type="ARBA" id="ARBA00023098"/>
    </source>
</evidence>
<evidence type="ECO:0000313" key="13">
    <source>
        <dbReference type="EMBL" id="ROH88834.1"/>
    </source>
</evidence>
<dbReference type="GO" id="GO:0071731">
    <property type="term" value="P:response to nitric oxide"/>
    <property type="evidence" value="ECO:0007669"/>
    <property type="project" value="TreeGrafter"/>
</dbReference>
<dbReference type="EMBL" id="RJVO01000006">
    <property type="protein sequence ID" value="ROH88834.1"/>
    <property type="molecule type" value="Genomic_DNA"/>
</dbReference>
<dbReference type="GO" id="GO:0051701">
    <property type="term" value="P:biological process involved in interaction with host"/>
    <property type="evidence" value="ECO:0007669"/>
    <property type="project" value="TreeGrafter"/>
</dbReference>
<evidence type="ECO:0000256" key="9">
    <source>
        <dbReference type="ARBA" id="ARBA00023315"/>
    </source>
</evidence>
<evidence type="ECO:0000259" key="12">
    <source>
        <dbReference type="Pfam" id="PF06974"/>
    </source>
</evidence>
<dbReference type="Pfam" id="PF03007">
    <property type="entry name" value="WS_DGAT_cat"/>
    <property type="match status" value="1"/>
</dbReference>
<protein>
    <recommendedName>
        <fullName evidence="4">diacylglycerol O-acyltransferase</fullName>
        <ecNumber evidence="4">2.3.1.20</ecNumber>
    </recommendedName>
</protein>
<keyword evidence="5" id="KW-0444">Lipid biosynthesis</keyword>
<proteinExistence type="inferred from homology"/>
<evidence type="ECO:0000256" key="2">
    <source>
        <dbReference type="ARBA" id="ARBA00005189"/>
    </source>
</evidence>
<sequence>MGGEPVAKTYKLNPLDAAWLMVESTDTPMHVGSLTIFSLPKNASPDFLRDTVASLRQHRNFAPPFNLKLVSPKLKGVLPAWIEDHKIDLDYHFRHSALPAPGGERELGVLISRLHSHPLDFNRPLWECHLIEGLENNRFALYVKMHHSQVDGVGGMKMLERMLSSDPEATDRLPPWAVGRGGGSARPRAVKAPLAERLKSLALAQAETLPGVIKALGEVVSETFNQTDPAHAAPFVAPKSILNRKIGGQRRFATQYYELERIRRIAKAAEVTVNDVFLELCSGALRRYLDEIQALPNAPLTAGVPVSVRPADDGDSGNAISFIIANLNTHLADPLKRLKAIQESTNIAKDKLQALPKAGINNYTMVFMAPYILSLLTGLGGRTRPMFNVTISNVPGPREHLYFNGARLEQMYPISLLSHGQALNITVVSYAGQFNVGFTGCRDTLPHMQRLATYMAESLEELERAVEKQQHKRRKVV</sequence>
<keyword evidence="9 13" id="KW-0012">Acyltransferase</keyword>
<evidence type="ECO:0000256" key="5">
    <source>
        <dbReference type="ARBA" id="ARBA00022516"/>
    </source>
</evidence>
<keyword evidence="7" id="KW-0319">Glycerol metabolism</keyword>
<dbReference type="Proteomes" id="UP000282106">
    <property type="component" value="Unassembled WGS sequence"/>
</dbReference>
<comment type="caution">
    <text evidence="13">The sequence shown here is derived from an EMBL/GenBank/DDBJ whole genome shotgun (WGS) entry which is preliminary data.</text>
</comment>
<dbReference type="InParanoid" id="A0A3N0V8C2"/>
<evidence type="ECO:0000259" key="11">
    <source>
        <dbReference type="Pfam" id="PF03007"/>
    </source>
</evidence>
<dbReference type="Pfam" id="PF06974">
    <property type="entry name" value="WS_DGAT_C"/>
    <property type="match status" value="1"/>
</dbReference>
<comment type="pathway">
    <text evidence="2">Lipid metabolism.</text>
</comment>
<dbReference type="GO" id="GO:0005886">
    <property type="term" value="C:plasma membrane"/>
    <property type="evidence" value="ECO:0007669"/>
    <property type="project" value="TreeGrafter"/>
</dbReference>
<dbReference type="GO" id="GO:0001666">
    <property type="term" value="P:response to hypoxia"/>
    <property type="evidence" value="ECO:0007669"/>
    <property type="project" value="TreeGrafter"/>
</dbReference>
<dbReference type="SUPFAM" id="SSF52777">
    <property type="entry name" value="CoA-dependent acyltransferases"/>
    <property type="match status" value="2"/>
</dbReference>
<accession>A0A3N0V8C2</accession>
<gene>
    <name evidence="13" type="ORF">ED208_13575</name>
</gene>
<comment type="similarity">
    <text evidence="3">Belongs to the long-chain O-acyltransferase family.</text>
</comment>
<feature type="domain" description="O-acyltransferase WSD1-like N-terminal" evidence="11">
    <location>
        <begin position="12"/>
        <end position="277"/>
    </location>
</feature>
<dbReference type="PANTHER" id="PTHR31650:SF1">
    <property type="entry name" value="WAX ESTER SYNTHASE_DIACYLGLYCEROL ACYLTRANSFERASE 4-RELATED"/>
    <property type="match status" value="1"/>
</dbReference>
<keyword evidence="8" id="KW-0443">Lipid metabolism</keyword>
<evidence type="ECO:0000256" key="4">
    <source>
        <dbReference type="ARBA" id="ARBA00013244"/>
    </source>
</evidence>
<keyword evidence="14" id="KW-1185">Reference proteome</keyword>
<evidence type="ECO:0000313" key="14">
    <source>
        <dbReference type="Proteomes" id="UP000282106"/>
    </source>
</evidence>
<organism evidence="13 14">
    <name type="scientific">Stagnimonas aquatica</name>
    <dbReference type="NCBI Taxonomy" id="2689987"/>
    <lineage>
        <taxon>Bacteria</taxon>
        <taxon>Pseudomonadati</taxon>
        <taxon>Pseudomonadota</taxon>
        <taxon>Gammaproteobacteria</taxon>
        <taxon>Nevskiales</taxon>
        <taxon>Nevskiaceae</taxon>
        <taxon>Stagnimonas</taxon>
    </lineage>
</organism>
<dbReference type="InterPro" id="IPR045034">
    <property type="entry name" value="O-acyltransferase_WSD1-like"/>
</dbReference>
<dbReference type="Gene3D" id="3.30.559.30">
    <property type="entry name" value="Nonribosomal peptide synthetase, condensation domain"/>
    <property type="match status" value="1"/>
</dbReference>
<dbReference type="NCBIfam" id="TIGR02946">
    <property type="entry name" value="acyl_WS_DGAT"/>
    <property type="match status" value="1"/>
</dbReference>
<dbReference type="InterPro" id="IPR014292">
    <property type="entry name" value="Acyl_transf_WS/DGAT"/>
</dbReference>
<evidence type="ECO:0000256" key="3">
    <source>
        <dbReference type="ARBA" id="ARBA00009587"/>
    </source>
</evidence>
<evidence type="ECO:0000256" key="7">
    <source>
        <dbReference type="ARBA" id="ARBA00022798"/>
    </source>
</evidence>
<dbReference type="PANTHER" id="PTHR31650">
    <property type="entry name" value="O-ACYLTRANSFERASE (WSD1-LIKE) FAMILY PROTEIN"/>
    <property type="match status" value="1"/>
</dbReference>
<comment type="pathway">
    <text evidence="1">Glycerolipid metabolism; triacylglycerol biosynthesis.</text>
</comment>
<evidence type="ECO:0000256" key="6">
    <source>
        <dbReference type="ARBA" id="ARBA00022679"/>
    </source>
</evidence>
<dbReference type="InterPro" id="IPR023213">
    <property type="entry name" value="CAT-like_dom_sf"/>
</dbReference>
<dbReference type="UniPathway" id="UPA00282"/>
<dbReference type="AlphaFoldDB" id="A0A3N0V8C2"/>
<keyword evidence="6 13" id="KW-0808">Transferase</keyword>